<keyword evidence="5" id="KW-1185">Reference proteome</keyword>
<keyword evidence="2" id="KW-0812">Transmembrane</keyword>
<evidence type="ECO:0000313" key="5">
    <source>
        <dbReference type="Proteomes" id="UP000032668"/>
    </source>
</evidence>
<evidence type="ECO:0000256" key="2">
    <source>
        <dbReference type="SAM" id="Phobius"/>
    </source>
</evidence>
<dbReference type="OrthoDB" id="225437at2"/>
<dbReference type="InterPro" id="IPR052894">
    <property type="entry name" value="AsmA-related"/>
</dbReference>
<reference evidence="4 5" key="1">
    <citation type="submission" date="2012-11" db="EMBL/GenBank/DDBJ databases">
        <title>Whole genome sequence of Acidocella aminolytica 101 = DSM 11237.</title>
        <authorList>
            <person name="Azuma Y."/>
            <person name="Higashiura N."/>
            <person name="Hirakawa H."/>
            <person name="Matsushita K."/>
        </authorList>
    </citation>
    <scope>NUCLEOTIDE SEQUENCE [LARGE SCALE GENOMIC DNA]</scope>
    <source>
        <strain evidence="5">101 / DSM 11237</strain>
    </source>
</reference>
<dbReference type="PANTHER" id="PTHR30441">
    <property type="entry name" value="DUF748 DOMAIN-CONTAINING PROTEIN"/>
    <property type="match status" value="1"/>
</dbReference>
<evidence type="ECO:0000256" key="1">
    <source>
        <dbReference type="SAM" id="MobiDB-lite"/>
    </source>
</evidence>
<dbReference type="InterPro" id="IPR007844">
    <property type="entry name" value="AsmA"/>
</dbReference>
<keyword evidence="2" id="KW-1133">Transmembrane helix</keyword>
<feature type="domain" description="AsmA" evidence="3">
    <location>
        <begin position="22"/>
        <end position="273"/>
    </location>
</feature>
<feature type="compositionally biased region" description="Low complexity" evidence="1">
    <location>
        <begin position="835"/>
        <end position="865"/>
    </location>
</feature>
<sequence>MDRHRAPVSHQKPQPRRWRRYIFLAILVIIMVPVVGLGVFIAQFNPNAYAPQIIAAVQKATGRTLTIGGPIRLKISLTPTLAATNLSLSNPSGFADPRLLTLDEVQAQIALLPLLRHELDILDLKLVGPKLYLERNVNGQADWKLNTARPQTGTAIPTPASDAGGYQIALESVSLENGQIIIRPHDGGQPYIIQLTRLAGRAASISAPLHLSGSATLGNAPLSLAGVVGPVAGLTGASTGPWPVDLAFKFADATAKLQGQVKSPQNARGYDLTLTTNIPALEKLGAALPADWLGGLKLPALHDLTATATLKDQGTALPAISNVVLKAGASDLSSLRAGLTLASAELNLPSLAKSGTFSAKGALGTSPFVIQADFTAPSAFVPPALLPAQNPPAASFSESLNASLGNASLSLTGGIATPRRLTGAALGLTLNIPDLSSLSAAAGAKLPAWKNILVKTTLIDPGGQGLDHAIGFNSLTANMDNASLGGDARVNLGATPDVEANLNIAKANLDALLAALPAPQPSAAAPAPAASQPAQAVPNIALPLPLLRQANADIELSANNLIYNKATYTGVQAHLVLKDGVLTLNPFTGQSPGGTISASGSIDASVAPATETLKLNAPALALHPMLEAFGLPGAAKGTAQLRLNATAHGNALPAILGSVTGQFGLASVNGVVDGAALGKLFGSALQSAGLPANLVGSQGPVTVRCLALRLDTNNGSGVVKALALDSSRLLMVGGGTLNFADETLGLVLKPRLRVGGSNITVPVSVTGTFLAPHYGVAPEAAVAAASQAAVGLGGSSLQQALGSNSLLDKVAGALTGSNSTQGDVCPAALNLARMGQSGPAPAPAASTSSTGTSTSGSSSQPASGPRDLLKALLGQ</sequence>
<dbReference type="RefSeq" id="WP_048878171.1">
    <property type="nucleotide sequence ID" value="NZ_BANC01000026.1"/>
</dbReference>
<comment type="caution">
    <text evidence="4">The sequence shown here is derived from an EMBL/GenBank/DDBJ whole genome shotgun (WGS) entry which is preliminary data.</text>
</comment>
<feature type="domain" description="AsmA" evidence="3">
    <location>
        <begin position="472"/>
        <end position="715"/>
    </location>
</feature>
<keyword evidence="2" id="KW-0472">Membrane</keyword>
<gene>
    <name evidence="4" type="ORF">Aam_026_038</name>
</gene>
<organism evidence="4 5">
    <name type="scientific">Acidocella aminolytica 101 = DSM 11237</name>
    <dbReference type="NCBI Taxonomy" id="1120923"/>
    <lineage>
        <taxon>Bacteria</taxon>
        <taxon>Pseudomonadati</taxon>
        <taxon>Pseudomonadota</taxon>
        <taxon>Alphaproteobacteria</taxon>
        <taxon>Acetobacterales</taxon>
        <taxon>Acidocellaceae</taxon>
        <taxon>Acidocella</taxon>
    </lineage>
</organism>
<dbReference type="STRING" id="1120923.SAMN02746095_01057"/>
<name>A0A0D6PDK1_9PROT</name>
<dbReference type="GO" id="GO:0090313">
    <property type="term" value="P:regulation of protein targeting to membrane"/>
    <property type="evidence" value="ECO:0007669"/>
    <property type="project" value="TreeGrafter"/>
</dbReference>
<evidence type="ECO:0000259" key="3">
    <source>
        <dbReference type="Pfam" id="PF05170"/>
    </source>
</evidence>
<dbReference type="AlphaFoldDB" id="A0A0D6PDK1"/>
<dbReference type="Pfam" id="PF05170">
    <property type="entry name" value="AsmA"/>
    <property type="match status" value="2"/>
</dbReference>
<evidence type="ECO:0000313" key="4">
    <source>
        <dbReference type="EMBL" id="GAN79732.1"/>
    </source>
</evidence>
<dbReference type="PANTHER" id="PTHR30441:SF4">
    <property type="entry name" value="PROTEIN ASMA"/>
    <property type="match status" value="1"/>
</dbReference>
<protein>
    <submittedName>
        <fullName evidence="4">Lipopolysaccharide biogenesis periplasmic protein AsmA</fullName>
    </submittedName>
</protein>
<dbReference type="EMBL" id="BANC01000026">
    <property type="protein sequence ID" value="GAN79732.1"/>
    <property type="molecule type" value="Genomic_DNA"/>
</dbReference>
<proteinExistence type="predicted"/>
<accession>A0A0D6PDK1</accession>
<dbReference type="Proteomes" id="UP000032668">
    <property type="component" value="Unassembled WGS sequence"/>
</dbReference>
<feature type="transmembrane region" description="Helical" evidence="2">
    <location>
        <begin position="21"/>
        <end position="42"/>
    </location>
</feature>
<feature type="region of interest" description="Disordered" evidence="1">
    <location>
        <begin position="835"/>
        <end position="875"/>
    </location>
</feature>
<dbReference type="GO" id="GO:0005886">
    <property type="term" value="C:plasma membrane"/>
    <property type="evidence" value="ECO:0007669"/>
    <property type="project" value="TreeGrafter"/>
</dbReference>